<evidence type="ECO:0000256" key="4">
    <source>
        <dbReference type="ARBA" id="ARBA00022833"/>
    </source>
</evidence>
<dbReference type="Proteomes" id="UP001178507">
    <property type="component" value="Unassembled WGS sequence"/>
</dbReference>
<dbReference type="InterPro" id="IPR000504">
    <property type="entry name" value="RRM_dom"/>
</dbReference>
<dbReference type="Pfam" id="PF00076">
    <property type="entry name" value="RRM_1"/>
    <property type="match status" value="1"/>
</dbReference>
<comment type="caution">
    <text evidence="10">The sequence shown here is derived from an EMBL/GenBank/DDBJ whole genome shotgun (WGS) entry which is preliminary data.</text>
</comment>
<reference evidence="10" key="1">
    <citation type="submission" date="2023-08" db="EMBL/GenBank/DDBJ databases">
        <authorList>
            <person name="Chen Y."/>
            <person name="Shah S."/>
            <person name="Dougan E. K."/>
            <person name="Thang M."/>
            <person name="Chan C."/>
        </authorList>
    </citation>
    <scope>NUCLEOTIDE SEQUENCE</scope>
</reference>
<dbReference type="InterPro" id="IPR002343">
    <property type="entry name" value="Hud_Sxl_RNA"/>
</dbReference>
<evidence type="ECO:0000256" key="6">
    <source>
        <dbReference type="PROSITE-ProRule" id="PRU00176"/>
    </source>
</evidence>
<dbReference type="SMART" id="SM00356">
    <property type="entry name" value="ZnF_C3H1"/>
    <property type="match status" value="2"/>
</dbReference>
<dbReference type="Gene3D" id="4.10.1000.10">
    <property type="entry name" value="Zinc finger, CCCH-type"/>
    <property type="match status" value="2"/>
</dbReference>
<evidence type="ECO:0000256" key="5">
    <source>
        <dbReference type="ARBA" id="ARBA00022884"/>
    </source>
</evidence>
<dbReference type="SUPFAM" id="SSF90229">
    <property type="entry name" value="CCCH zinc finger"/>
    <property type="match status" value="2"/>
</dbReference>
<keyword evidence="11" id="KW-1185">Reference proteome</keyword>
<keyword evidence="5 6" id="KW-0694">RNA-binding</keyword>
<dbReference type="InterPro" id="IPR045877">
    <property type="entry name" value="ZFP36-like"/>
</dbReference>
<dbReference type="CDD" id="cd00590">
    <property type="entry name" value="RRM_SF"/>
    <property type="match status" value="1"/>
</dbReference>
<evidence type="ECO:0000259" key="9">
    <source>
        <dbReference type="PROSITE" id="PS50103"/>
    </source>
</evidence>
<dbReference type="EMBL" id="CAUJNA010001513">
    <property type="protein sequence ID" value="CAJ1387403.1"/>
    <property type="molecule type" value="Genomic_DNA"/>
</dbReference>
<dbReference type="InterPro" id="IPR012677">
    <property type="entry name" value="Nucleotide-bd_a/b_plait_sf"/>
</dbReference>
<feature type="domain" description="C3H1-type" evidence="9">
    <location>
        <begin position="218"/>
        <end position="245"/>
    </location>
</feature>
<evidence type="ECO:0000256" key="3">
    <source>
        <dbReference type="ARBA" id="ARBA00022771"/>
    </source>
</evidence>
<dbReference type="AlphaFoldDB" id="A0AA36IGT8"/>
<dbReference type="PROSITE" id="PS50102">
    <property type="entry name" value="RRM"/>
    <property type="match status" value="1"/>
</dbReference>
<feature type="zinc finger region" description="C3H1-type" evidence="7">
    <location>
        <begin position="218"/>
        <end position="245"/>
    </location>
</feature>
<dbReference type="SUPFAM" id="SSF54928">
    <property type="entry name" value="RNA-binding domain, RBD"/>
    <property type="match status" value="1"/>
</dbReference>
<name>A0AA36IGT8_9DINO</name>
<feature type="domain" description="C3H1-type" evidence="9">
    <location>
        <begin position="147"/>
        <end position="175"/>
    </location>
</feature>
<dbReference type="InterPro" id="IPR036855">
    <property type="entry name" value="Znf_CCCH_sf"/>
</dbReference>
<dbReference type="PANTHER" id="PTHR12547:SF184">
    <property type="entry name" value="CCCH-TYPE ZN-FINGER PROTEIN"/>
    <property type="match status" value="1"/>
</dbReference>
<dbReference type="SMART" id="SM00360">
    <property type="entry name" value="RRM"/>
    <property type="match status" value="1"/>
</dbReference>
<accession>A0AA36IGT8</accession>
<feature type="zinc finger region" description="C3H1-type" evidence="7">
    <location>
        <begin position="147"/>
        <end position="175"/>
    </location>
</feature>
<dbReference type="PRINTS" id="PR00961">
    <property type="entry name" value="HUDSXLRNA"/>
</dbReference>
<evidence type="ECO:0000313" key="11">
    <source>
        <dbReference type="Proteomes" id="UP001178507"/>
    </source>
</evidence>
<keyword evidence="1 7" id="KW-0479">Metal-binding</keyword>
<dbReference type="InterPro" id="IPR000571">
    <property type="entry name" value="Znf_CCCH"/>
</dbReference>
<organism evidence="10 11">
    <name type="scientific">Effrenium voratum</name>
    <dbReference type="NCBI Taxonomy" id="2562239"/>
    <lineage>
        <taxon>Eukaryota</taxon>
        <taxon>Sar</taxon>
        <taxon>Alveolata</taxon>
        <taxon>Dinophyceae</taxon>
        <taxon>Suessiales</taxon>
        <taxon>Symbiodiniaceae</taxon>
        <taxon>Effrenium</taxon>
    </lineage>
</organism>
<dbReference type="GO" id="GO:1990904">
    <property type="term" value="C:ribonucleoprotein complex"/>
    <property type="evidence" value="ECO:0007669"/>
    <property type="project" value="InterPro"/>
</dbReference>
<gene>
    <name evidence="10" type="ORF">EVOR1521_LOCUS13491</name>
</gene>
<dbReference type="GO" id="GO:0003729">
    <property type="term" value="F:mRNA binding"/>
    <property type="evidence" value="ECO:0007669"/>
    <property type="project" value="InterPro"/>
</dbReference>
<dbReference type="Pfam" id="PF00642">
    <property type="entry name" value="zf-CCCH"/>
    <property type="match status" value="2"/>
</dbReference>
<feature type="domain" description="RRM" evidence="8">
    <location>
        <begin position="9"/>
        <end position="88"/>
    </location>
</feature>
<dbReference type="InterPro" id="IPR035979">
    <property type="entry name" value="RBD_domain_sf"/>
</dbReference>
<keyword evidence="2" id="KW-0677">Repeat</keyword>
<dbReference type="GO" id="GO:0008270">
    <property type="term" value="F:zinc ion binding"/>
    <property type="evidence" value="ECO:0007669"/>
    <property type="project" value="UniProtKB-KW"/>
</dbReference>
<dbReference type="PANTHER" id="PTHR12547">
    <property type="entry name" value="CCCH ZINC FINGER/TIS11-RELATED"/>
    <property type="match status" value="1"/>
</dbReference>
<dbReference type="PROSITE" id="PS50103">
    <property type="entry name" value="ZF_C3H1"/>
    <property type="match status" value="2"/>
</dbReference>
<proteinExistence type="predicted"/>
<protein>
    <submittedName>
        <fullName evidence="10">Uncharacterized protein</fullName>
    </submittedName>
</protein>
<sequence>MAPEPPPSETLFVTGLPMDCTNEYGKQIFAQYGTVKEVTTLPVAAGKTAKAAFIIMETVDDAKWIVENVNGNVPQNLTSPVTVVFATPRAQRPGGGGGKAMGKGMPMKGGMPGMMGMMSMMMNSWGGWGWGGKGGGGGGKGFNDPGRFKTVMCKFYETQGFCQRGDSCTFAHGAWELGKGGGGKGPAMGGKGPAMGGKGGMMALGGMNGMNGGPPGGKFKTVMCNYFLQGTCTRGASCTYAHGPHELKQ</sequence>
<keyword evidence="3 7" id="KW-0863">Zinc-finger</keyword>
<keyword evidence="4 7" id="KW-0862">Zinc</keyword>
<dbReference type="Gene3D" id="3.30.70.330">
    <property type="match status" value="1"/>
</dbReference>
<evidence type="ECO:0000256" key="2">
    <source>
        <dbReference type="ARBA" id="ARBA00022737"/>
    </source>
</evidence>
<evidence type="ECO:0000256" key="7">
    <source>
        <dbReference type="PROSITE-ProRule" id="PRU00723"/>
    </source>
</evidence>
<evidence type="ECO:0000259" key="8">
    <source>
        <dbReference type="PROSITE" id="PS50102"/>
    </source>
</evidence>
<evidence type="ECO:0000256" key="1">
    <source>
        <dbReference type="ARBA" id="ARBA00022723"/>
    </source>
</evidence>
<evidence type="ECO:0000313" key="10">
    <source>
        <dbReference type="EMBL" id="CAJ1387403.1"/>
    </source>
</evidence>